<evidence type="ECO:0000313" key="3">
    <source>
        <dbReference type="Proteomes" id="UP000069940"/>
    </source>
</evidence>
<dbReference type="RefSeq" id="XP_029721951.2">
    <property type="nucleotide sequence ID" value="XM_029866091.2"/>
</dbReference>
<evidence type="ECO:0000313" key="2">
    <source>
        <dbReference type="EnsemblMetazoa" id="AALFPA23_020385.P30093"/>
    </source>
</evidence>
<dbReference type="Proteomes" id="UP000069940">
    <property type="component" value="Unassembled WGS sequence"/>
</dbReference>
<evidence type="ECO:0000256" key="1">
    <source>
        <dbReference type="SAM" id="MobiDB-lite"/>
    </source>
</evidence>
<feature type="region of interest" description="Disordered" evidence="1">
    <location>
        <begin position="187"/>
        <end position="206"/>
    </location>
</feature>
<feature type="compositionally biased region" description="Basic and acidic residues" evidence="1">
    <location>
        <begin position="187"/>
        <end position="200"/>
    </location>
</feature>
<sequence>MELDNNDFDRLKLRTKVIKLIQRLQKELYNDPIEERLEDTTEDQVEDVGTDEAENSLNGSSNYQGITLDSVIDINVIFRRAENGKTIIEQLKEGHKPDDVCMTEIKRILCDYLKAVYGLRPSAYHKNILAQSLVKSYPAMSSSTPDVPQSLWFHPNGRGKHRHCGRLHYHMEYLARSSGERVINRTKLQPEETSSGKDVDIDPDSSESNIDLETVNQELKFLCPGPNTKLRADELWRITFNERKDMREKGSFYSYLQTYPVATAFNGAMISLDFRMMFPKAPNFQEKFEGLQSKILTRYAELFKHVKNDFIRTLMIIRQKCPSRGAKRTRDADPAKDNILKGIIEWIKPEDPYPISNEVPILYVKGDFMENGASAAVAWKGSIILMESDINHCFQVLCEALLVFNSACQPTDKQFYTFIWNVFCGVGLLTTTGERLLNSL</sequence>
<reference evidence="3" key="1">
    <citation type="journal article" date="2015" name="Proc. Natl. Acad. Sci. U.S.A.">
        <title>Genome sequence of the Asian Tiger mosquito, Aedes albopictus, reveals insights into its biology, genetics, and evolution.</title>
        <authorList>
            <person name="Chen X.G."/>
            <person name="Jiang X."/>
            <person name="Gu J."/>
            <person name="Xu M."/>
            <person name="Wu Y."/>
            <person name="Deng Y."/>
            <person name="Zhang C."/>
            <person name="Bonizzoni M."/>
            <person name="Dermauw W."/>
            <person name="Vontas J."/>
            <person name="Armbruster P."/>
            <person name="Huang X."/>
            <person name="Yang Y."/>
            <person name="Zhang H."/>
            <person name="He W."/>
            <person name="Peng H."/>
            <person name="Liu Y."/>
            <person name="Wu K."/>
            <person name="Chen J."/>
            <person name="Lirakis M."/>
            <person name="Topalis P."/>
            <person name="Van Leeuwen T."/>
            <person name="Hall A.B."/>
            <person name="Jiang X."/>
            <person name="Thorpe C."/>
            <person name="Mueller R.L."/>
            <person name="Sun C."/>
            <person name="Waterhouse R.M."/>
            <person name="Yan G."/>
            <person name="Tu Z.J."/>
            <person name="Fang X."/>
            <person name="James A.A."/>
        </authorList>
    </citation>
    <scope>NUCLEOTIDE SEQUENCE [LARGE SCALE GENOMIC DNA]</scope>
    <source>
        <strain evidence="3">Foshan</strain>
    </source>
</reference>
<reference evidence="2" key="2">
    <citation type="submission" date="2025-05" db="UniProtKB">
        <authorList>
            <consortium name="EnsemblMetazoa"/>
        </authorList>
    </citation>
    <scope>IDENTIFICATION</scope>
    <source>
        <strain evidence="2">Foshan</strain>
    </source>
</reference>
<feature type="region of interest" description="Disordered" evidence="1">
    <location>
        <begin position="35"/>
        <end position="58"/>
    </location>
</feature>
<dbReference type="GeneID" id="115263165"/>
<name>A0ABM1ZPD1_AEDAL</name>
<proteinExistence type="predicted"/>
<protein>
    <submittedName>
        <fullName evidence="2">Uncharacterized protein</fullName>
    </submittedName>
</protein>
<accession>A0ABM1ZPD1</accession>
<feature type="compositionally biased region" description="Acidic residues" evidence="1">
    <location>
        <begin position="40"/>
        <end position="54"/>
    </location>
</feature>
<keyword evidence="3" id="KW-1185">Reference proteome</keyword>
<organism evidence="2 3">
    <name type="scientific">Aedes albopictus</name>
    <name type="common">Asian tiger mosquito</name>
    <name type="synonym">Stegomyia albopicta</name>
    <dbReference type="NCBI Taxonomy" id="7160"/>
    <lineage>
        <taxon>Eukaryota</taxon>
        <taxon>Metazoa</taxon>
        <taxon>Ecdysozoa</taxon>
        <taxon>Arthropoda</taxon>
        <taxon>Hexapoda</taxon>
        <taxon>Insecta</taxon>
        <taxon>Pterygota</taxon>
        <taxon>Neoptera</taxon>
        <taxon>Endopterygota</taxon>
        <taxon>Diptera</taxon>
        <taxon>Nematocera</taxon>
        <taxon>Culicoidea</taxon>
        <taxon>Culicidae</taxon>
        <taxon>Culicinae</taxon>
        <taxon>Aedini</taxon>
        <taxon>Aedes</taxon>
        <taxon>Stegomyia</taxon>
    </lineage>
</organism>
<dbReference type="EnsemblMetazoa" id="AALFPA23_020385.R30093">
    <property type="protein sequence ID" value="AALFPA23_020385.P30093"/>
    <property type="gene ID" value="AALFPA23_020385"/>
</dbReference>